<keyword evidence="3" id="KW-1185">Reference proteome</keyword>
<dbReference type="AlphaFoldDB" id="A0A392QAU7"/>
<sequence>RTKKVRIGECDENGARMRKRGVAYRSTRCNNFGHTALSCKSKTQDPKGLKRKRKPPKGNAEGNASTGQAQGNANTEPVEGNATTEAVVGTVGDAVGIDASQSLFDEISDEVMATIP</sequence>
<organism evidence="2 3">
    <name type="scientific">Trifolium medium</name>
    <dbReference type="NCBI Taxonomy" id="97028"/>
    <lineage>
        <taxon>Eukaryota</taxon>
        <taxon>Viridiplantae</taxon>
        <taxon>Streptophyta</taxon>
        <taxon>Embryophyta</taxon>
        <taxon>Tracheophyta</taxon>
        <taxon>Spermatophyta</taxon>
        <taxon>Magnoliopsida</taxon>
        <taxon>eudicotyledons</taxon>
        <taxon>Gunneridae</taxon>
        <taxon>Pentapetalae</taxon>
        <taxon>rosids</taxon>
        <taxon>fabids</taxon>
        <taxon>Fabales</taxon>
        <taxon>Fabaceae</taxon>
        <taxon>Papilionoideae</taxon>
        <taxon>50 kb inversion clade</taxon>
        <taxon>NPAAA clade</taxon>
        <taxon>Hologalegina</taxon>
        <taxon>IRL clade</taxon>
        <taxon>Trifolieae</taxon>
        <taxon>Trifolium</taxon>
    </lineage>
</organism>
<feature type="compositionally biased region" description="Polar residues" evidence="1">
    <location>
        <begin position="62"/>
        <end position="75"/>
    </location>
</feature>
<feature type="non-terminal residue" evidence="2">
    <location>
        <position position="1"/>
    </location>
</feature>
<reference evidence="2 3" key="1">
    <citation type="journal article" date="2018" name="Front. Plant Sci.">
        <title>Red Clover (Trifolium pratense) and Zigzag Clover (T. medium) - A Picture of Genomic Similarities and Differences.</title>
        <authorList>
            <person name="Dluhosova J."/>
            <person name="Istvanek J."/>
            <person name="Nedelnik J."/>
            <person name="Repkova J."/>
        </authorList>
    </citation>
    <scope>NUCLEOTIDE SEQUENCE [LARGE SCALE GENOMIC DNA]</scope>
    <source>
        <strain evidence="3">cv. 10/8</strain>
        <tissue evidence="2">Leaf</tissue>
    </source>
</reference>
<evidence type="ECO:0000256" key="1">
    <source>
        <dbReference type="SAM" id="MobiDB-lite"/>
    </source>
</evidence>
<evidence type="ECO:0000313" key="3">
    <source>
        <dbReference type="Proteomes" id="UP000265520"/>
    </source>
</evidence>
<comment type="caution">
    <text evidence="2">The sequence shown here is derived from an EMBL/GenBank/DDBJ whole genome shotgun (WGS) entry which is preliminary data.</text>
</comment>
<proteinExistence type="predicted"/>
<protein>
    <submittedName>
        <fullName evidence="2">Uncharacterized protein</fullName>
    </submittedName>
</protein>
<name>A0A392QAU7_9FABA</name>
<dbReference type="Proteomes" id="UP000265520">
    <property type="component" value="Unassembled WGS sequence"/>
</dbReference>
<accession>A0A392QAU7</accession>
<dbReference type="EMBL" id="LXQA010122799">
    <property type="protein sequence ID" value="MCI20999.1"/>
    <property type="molecule type" value="Genomic_DNA"/>
</dbReference>
<evidence type="ECO:0000313" key="2">
    <source>
        <dbReference type="EMBL" id="MCI20999.1"/>
    </source>
</evidence>
<feature type="region of interest" description="Disordered" evidence="1">
    <location>
        <begin position="36"/>
        <end position="84"/>
    </location>
</feature>